<feature type="region of interest" description="Disordered" evidence="6">
    <location>
        <begin position="235"/>
        <end position="265"/>
    </location>
</feature>
<proteinExistence type="predicted"/>
<reference evidence="8 9" key="1">
    <citation type="submission" date="2016-07" db="EMBL/GenBank/DDBJ databases">
        <title>Pervasive Adenine N6-methylation of Active Genes in Fungi.</title>
        <authorList>
            <consortium name="DOE Joint Genome Institute"/>
            <person name="Mondo S.J."/>
            <person name="Dannebaum R.O."/>
            <person name="Kuo R.C."/>
            <person name="Labutti K."/>
            <person name="Haridas S."/>
            <person name="Kuo A."/>
            <person name="Salamov A."/>
            <person name="Ahrendt S.R."/>
            <person name="Lipzen A."/>
            <person name="Sullivan W."/>
            <person name="Andreopoulos W.B."/>
            <person name="Clum A."/>
            <person name="Lindquist E."/>
            <person name="Daum C."/>
            <person name="Ramamoorthy G.K."/>
            <person name="Gryganskyi A."/>
            <person name="Culley D."/>
            <person name="Magnuson J.K."/>
            <person name="James T.Y."/>
            <person name="O'Malley M.A."/>
            <person name="Stajich J.E."/>
            <person name="Spatafora J.W."/>
            <person name="Visel A."/>
            <person name="Grigoriev I.V."/>
        </authorList>
    </citation>
    <scope>NUCLEOTIDE SEQUENCE [LARGE SCALE GENOMIC DNA]</scope>
    <source>
        <strain evidence="8 9">62-1032</strain>
    </source>
</reference>
<dbReference type="GO" id="GO:0005634">
    <property type="term" value="C:nucleus"/>
    <property type="evidence" value="ECO:0007669"/>
    <property type="project" value="UniProtKB-SubCell"/>
</dbReference>
<keyword evidence="3" id="KW-0805">Transcription regulation</keyword>
<dbReference type="OrthoDB" id="2529474at2759"/>
<dbReference type="PANTHER" id="PTHR47338:SF29">
    <property type="entry name" value="ZN(2)-C6 FUNGAL-TYPE DOMAIN-CONTAINING PROTEIN"/>
    <property type="match status" value="1"/>
</dbReference>
<dbReference type="CDD" id="cd00067">
    <property type="entry name" value="GAL4"/>
    <property type="match status" value="1"/>
</dbReference>
<dbReference type="InterPro" id="IPR050815">
    <property type="entry name" value="TF_fung"/>
</dbReference>
<evidence type="ECO:0000313" key="9">
    <source>
        <dbReference type="Proteomes" id="UP000193467"/>
    </source>
</evidence>
<organism evidence="8 9">
    <name type="scientific">Leucosporidium creatinivorum</name>
    <dbReference type="NCBI Taxonomy" id="106004"/>
    <lineage>
        <taxon>Eukaryota</taxon>
        <taxon>Fungi</taxon>
        <taxon>Dikarya</taxon>
        <taxon>Basidiomycota</taxon>
        <taxon>Pucciniomycotina</taxon>
        <taxon>Microbotryomycetes</taxon>
        <taxon>Leucosporidiales</taxon>
        <taxon>Leucosporidium</taxon>
    </lineage>
</organism>
<evidence type="ECO:0000256" key="2">
    <source>
        <dbReference type="ARBA" id="ARBA00022723"/>
    </source>
</evidence>
<feature type="compositionally biased region" description="Low complexity" evidence="6">
    <location>
        <begin position="7"/>
        <end position="21"/>
    </location>
</feature>
<feature type="compositionally biased region" description="Polar residues" evidence="6">
    <location>
        <begin position="170"/>
        <end position="182"/>
    </location>
</feature>
<evidence type="ECO:0000256" key="6">
    <source>
        <dbReference type="SAM" id="MobiDB-lite"/>
    </source>
</evidence>
<feature type="compositionally biased region" description="Pro residues" evidence="6">
    <location>
        <begin position="194"/>
        <end position="207"/>
    </location>
</feature>
<dbReference type="Gene3D" id="4.10.240.10">
    <property type="entry name" value="Zn(2)-C6 fungal-type DNA-binding domain"/>
    <property type="match status" value="1"/>
</dbReference>
<dbReference type="PROSITE" id="PS50048">
    <property type="entry name" value="ZN2_CY6_FUNGAL_2"/>
    <property type="match status" value="1"/>
</dbReference>
<feature type="compositionally biased region" description="Low complexity" evidence="6">
    <location>
        <begin position="155"/>
        <end position="169"/>
    </location>
</feature>
<gene>
    <name evidence="8" type="ORF">BCR35DRAFT_303460</name>
</gene>
<feature type="domain" description="Zn(2)-C6 fungal-type" evidence="7">
    <location>
        <begin position="87"/>
        <end position="127"/>
    </location>
</feature>
<dbReference type="PANTHER" id="PTHR47338">
    <property type="entry name" value="ZN(II)2CYS6 TRANSCRIPTION FACTOR (EUROFUNG)-RELATED"/>
    <property type="match status" value="1"/>
</dbReference>
<dbReference type="GO" id="GO:0000981">
    <property type="term" value="F:DNA-binding transcription factor activity, RNA polymerase II-specific"/>
    <property type="evidence" value="ECO:0007669"/>
    <property type="project" value="InterPro"/>
</dbReference>
<keyword evidence="9" id="KW-1185">Reference proteome</keyword>
<dbReference type="SMART" id="SM00066">
    <property type="entry name" value="GAL4"/>
    <property type="match status" value="1"/>
</dbReference>
<dbReference type="SUPFAM" id="SSF57701">
    <property type="entry name" value="Zn2/Cys6 DNA-binding domain"/>
    <property type="match status" value="1"/>
</dbReference>
<dbReference type="GO" id="GO:0008270">
    <property type="term" value="F:zinc ion binding"/>
    <property type="evidence" value="ECO:0007669"/>
    <property type="project" value="InterPro"/>
</dbReference>
<dbReference type="InterPro" id="IPR036864">
    <property type="entry name" value="Zn2-C6_fun-type_DNA-bd_sf"/>
</dbReference>
<dbReference type="InParanoid" id="A0A1Y2FI07"/>
<dbReference type="InterPro" id="IPR001138">
    <property type="entry name" value="Zn2Cys6_DnaBD"/>
</dbReference>
<evidence type="ECO:0000256" key="5">
    <source>
        <dbReference type="ARBA" id="ARBA00023242"/>
    </source>
</evidence>
<dbReference type="Proteomes" id="UP000193467">
    <property type="component" value="Unassembled WGS sequence"/>
</dbReference>
<evidence type="ECO:0000256" key="3">
    <source>
        <dbReference type="ARBA" id="ARBA00023015"/>
    </source>
</evidence>
<evidence type="ECO:0000256" key="1">
    <source>
        <dbReference type="ARBA" id="ARBA00004123"/>
    </source>
</evidence>
<accession>A0A1Y2FI07</accession>
<feature type="region of interest" description="Disordered" evidence="6">
    <location>
        <begin position="1"/>
        <end position="34"/>
    </location>
</feature>
<keyword evidence="2" id="KW-0479">Metal-binding</keyword>
<dbReference type="AlphaFoldDB" id="A0A1Y2FI07"/>
<evidence type="ECO:0000259" key="7">
    <source>
        <dbReference type="PROSITE" id="PS50048"/>
    </source>
</evidence>
<protein>
    <recommendedName>
        <fullName evidence="7">Zn(2)-C6 fungal-type domain-containing protein</fullName>
    </recommendedName>
</protein>
<dbReference type="Pfam" id="PF00172">
    <property type="entry name" value="Zn_clus"/>
    <property type="match status" value="1"/>
</dbReference>
<comment type="subcellular location">
    <subcellularLocation>
        <location evidence="1">Nucleus</location>
    </subcellularLocation>
</comment>
<keyword evidence="4" id="KW-0804">Transcription</keyword>
<name>A0A1Y2FI07_9BASI</name>
<dbReference type="EMBL" id="MCGR01000019">
    <property type="protein sequence ID" value="ORY83580.1"/>
    <property type="molecule type" value="Genomic_DNA"/>
</dbReference>
<feature type="region of interest" description="Disordered" evidence="6">
    <location>
        <begin position="155"/>
        <end position="212"/>
    </location>
</feature>
<evidence type="ECO:0000313" key="8">
    <source>
        <dbReference type="EMBL" id="ORY83580.1"/>
    </source>
</evidence>
<sequence>MAAQLEGATASSSQSSDGASTIDRAPPTISPSMLLPENTMDAFALASSSRFESAGWTHRRSVPRAPRETTKAAVASSSNGPLQKGLACLSCKQRRVKCDGLKPSCSSCIRNARWNGRDPSEDHGCVYRADLPPPPLPAYLTTAALAAAPVFPMAPPSTTSSAASFTPVSIPSTPVEEQQRSLSLERPTSDLKPQLPPQPRPQPPPPHLYELHQLPALPPLPKALYPFRHAPESPRSLPSLYSSADDSTASSCPSPIPSPSLSPHGTPHAFFGHDLLPISYPPVPYPPADAWNNVEELALPGPAFDLARFSEFKLGGRDGWLTGSEVNEMMSVEVSVGTGDSLGLGMELDGGEAEYLGGERKRMRMSEKEGPGPSSMSTSMLAPTAESALVDLLAEVKKEPEDWQIQLGSCLSDEVTSGWGL</sequence>
<evidence type="ECO:0000256" key="4">
    <source>
        <dbReference type="ARBA" id="ARBA00023163"/>
    </source>
</evidence>
<keyword evidence="5" id="KW-0539">Nucleus</keyword>
<comment type="caution">
    <text evidence="8">The sequence shown here is derived from an EMBL/GenBank/DDBJ whole genome shotgun (WGS) entry which is preliminary data.</text>
</comment>